<dbReference type="GO" id="GO:0016787">
    <property type="term" value="F:hydrolase activity"/>
    <property type="evidence" value="ECO:0007669"/>
    <property type="project" value="UniProtKB-KW"/>
</dbReference>
<name>A0A9D9BZZ0_PROMR</name>
<accession>A0A9D9BZZ0</accession>
<reference evidence="1" key="1">
    <citation type="journal article" date="2021" name="Front. Mar. Sci.">
        <title>Genomes of Diverse Isolates of Prochlorococcus High-Light-Adapted Clade II in the Western Pacific Ocean.</title>
        <authorList>
            <person name="Yan W."/>
            <person name="Feng X."/>
            <person name="Zhang W."/>
            <person name="Nawaz M.Z."/>
            <person name="Luo T."/>
            <person name="Zhang R."/>
            <person name="Jiao N."/>
        </authorList>
    </citation>
    <scope>NUCLEOTIDE SEQUENCE</scope>
    <source>
        <strain evidence="1">XMU1424</strain>
    </source>
</reference>
<comment type="caution">
    <text evidence="1">The sequence shown here is derived from an EMBL/GenBank/DDBJ whole genome shotgun (WGS) entry which is preliminary data.</text>
</comment>
<proteinExistence type="predicted"/>
<dbReference type="SUPFAM" id="SSF56784">
    <property type="entry name" value="HAD-like"/>
    <property type="match status" value="1"/>
</dbReference>
<gene>
    <name evidence="1" type="ORF">JJ833_05200</name>
</gene>
<sequence>MSSQKIFLFDFDGVIVDGMQEYWHSSLLACERYLNSPYISVDQKLYKRVPNSFKEIRPWVKYGWEMILIVHEIIKTENPLKNDNKEDFINNYHQNCQRILNENSWIAEDLQKMLDQSRKYQIDKDFKSWVNLHNPFFEIIYFMKELRKREIKTGVITTKGKIFAEKILKQLNIFPEFIFGYESGTKVKIAEKLSQTYEILGFIEDRKKTLIDIKQNSETSHIPCYLADWGYLKGSDKDTLSNEIKLLKLGNLEELVAIER</sequence>
<protein>
    <submittedName>
        <fullName evidence="1">HAD family hydrolase</fullName>
    </submittedName>
</protein>
<dbReference type="Pfam" id="PF00702">
    <property type="entry name" value="Hydrolase"/>
    <property type="match status" value="1"/>
</dbReference>
<dbReference type="AlphaFoldDB" id="A0A9D9BZZ0"/>
<dbReference type="InterPro" id="IPR036412">
    <property type="entry name" value="HAD-like_sf"/>
</dbReference>
<evidence type="ECO:0000313" key="1">
    <source>
        <dbReference type="EMBL" id="MBO6988245.1"/>
    </source>
</evidence>
<dbReference type="EMBL" id="JAEPLE010000003">
    <property type="protein sequence ID" value="MBO6988245.1"/>
    <property type="molecule type" value="Genomic_DNA"/>
</dbReference>
<keyword evidence="1" id="KW-0378">Hydrolase</keyword>
<organism evidence="1">
    <name type="scientific">Prochlorococcus marinus XMU1424</name>
    <dbReference type="NCBI Taxonomy" id="2774497"/>
    <lineage>
        <taxon>Bacteria</taxon>
        <taxon>Bacillati</taxon>
        <taxon>Cyanobacteriota</taxon>
        <taxon>Cyanophyceae</taxon>
        <taxon>Synechococcales</taxon>
        <taxon>Prochlorococcaceae</taxon>
        <taxon>Prochlorococcus</taxon>
    </lineage>
</organism>
<dbReference type="InterPro" id="IPR023214">
    <property type="entry name" value="HAD_sf"/>
</dbReference>
<dbReference type="Gene3D" id="3.40.50.1000">
    <property type="entry name" value="HAD superfamily/HAD-like"/>
    <property type="match status" value="1"/>
</dbReference>